<dbReference type="GO" id="GO:0005544">
    <property type="term" value="F:calcium-dependent phospholipid binding"/>
    <property type="evidence" value="ECO:0000318"/>
    <property type="project" value="GO_Central"/>
</dbReference>
<dbReference type="GO" id="GO:0016192">
    <property type="term" value="P:vesicle-mediated transport"/>
    <property type="evidence" value="ECO:0000318"/>
    <property type="project" value="GO_Central"/>
</dbReference>
<dbReference type="OrthoDB" id="10259057at2759"/>
<dbReference type="PhylomeDB" id="B3SDG8"/>
<protein>
    <submittedName>
        <fullName evidence="4">Synaptotagmin 15</fullName>
    </submittedName>
</protein>
<dbReference type="GO" id="GO:0070382">
    <property type="term" value="C:exocytic vesicle"/>
    <property type="evidence" value="ECO:0000318"/>
    <property type="project" value="GO_Central"/>
</dbReference>
<dbReference type="FunFam" id="2.60.40.150:FF:000231">
    <property type="entry name" value="Predicted protein"/>
    <property type="match status" value="1"/>
</dbReference>
<dbReference type="InterPro" id="IPR000008">
    <property type="entry name" value="C2_dom"/>
</dbReference>
<dbReference type="Proteomes" id="UP000009022">
    <property type="component" value="Unassembled WGS sequence"/>
</dbReference>
<dbReference type="Gene3D" id="2.60.40.150">
    <property type="entry name" value="C2 domain"/>
    <property type="match status" value="2"/>
</dbReference>
<reference evidence="4 5" key="1">
    <citation type="journal article" date="2008" name="Nature">
        <title>The Trichoplax genome and the nature of placozoans.</title>
        <authorList>
            <person name="Srivastava M."/>
            <person name="Begovic E."/>
            <person name="Chapman J."/>
            <person name="Putnam N.H."/>
            <person name="Hellsten U."/>
            <person name="Kawashima T."/>
            <person name="Kuo A."/>
            <person name="Mitros T."/>
            <person name="Salamov A."/>
            <person name="Carpenter M.L."/>
            <person name="Signorovitch A.Y."/>
            <person name="Moreno M.A."/>
            <person name="Kamm K."/>
            <person name="Grimwood J."/>
            <person name="Schmutz J."/>
            <person name="Shapiro H."/>
            <person name="Grigoriev I.V."/>
            <person name="Buss L.W."/>
            <person name="Schierwater B."/>
            <person name="Dellaporta S.L."/>
            <person name="Rokhsar D.S."/>
        </authorList>
    </citation>
    <scope>NUCLEOTIDE SEQUENCE [LARGE SCALE GENOMIC DNA]</scope>
    <source>
        <strain evidence="4 5">Grell-BS-1999</strain>
    </source>
</reference>
<dbReference type="EMBL" id="DS985279">
    <property type="protein sequence ID" value="EDV19216.1"/>
    <property type="molecule type" value="Genomic_DNA"/>
</dbReference>
<dbReference type="KEGG" id="tad:TRIADDRAFT_66394"/>
<dbReference type="GO" id="GO:0061891">
    <property type="term" value="F:calcium ion sensor activity"/>
    <property type="evidence" value="ECO:0000318"/>
    <property type="project" value="GO_Central"/>
</dbReference>
<feature type="transmembrane region" description="Helical" evidence="2">
    <location>
        <begin position="17"/>
        <end position="50"/>
    </location>
</feature>
<dbReference type="PANTHER" id="PTHR10024">
    <property type="entry name" value="SYNAPTOTAGMIN"/>
    <property type="match status" value="1"/>
</dbReference>
<dbReference type="GO" id="GO:0017158">
    <property type="term" value="P:regulation of calcium ion-dependent exocytosis"/>
    <property type="evidence" value="ECO:0000318"/>
    <property type="project" value="GO_Central"/>
</dbReference>
<keyword evidence="1" id="KW-0677">Repeat</keyword>
<evidence type="ECO:0000256" key="1">
    <source>
        <dbReference type="ARBA" id="ARBA00022737"/>
    </source>
</evidence>
<dbReference type="PROSITE" id="PS50004">
    <property type="entry name" value="C2"/>
    <property type="match status" value="2"/>
</dbReference>
<keyword evidence="2" id="KW-1133">Transmembrane helix</keyword>
<dbReference type="GO" id="GO:0005886">
    <property type="term" value="C:plasma membrane"/>
    <property type="evidence" value="ECO:0000318"/>
    <property type="project" value="GO_Central"/>
</dbReference>
<evidence type="ECO:0000313" key="4">
    <source>
        <dbReference type="EMBL" id="EDV19216.1"/>
    </source>
</evidence>
<dbReference type="AlphaFoldDB" id="B3SDG8"/>
<dbReference type="RefSeq" id="XP_002118282.1">
    <property type="nucleotide sequence ID" value="XM_002118246.1"/>
</dbReference>
<dbReference type="Pfam" id="PF00168">
    <property type="entry name" value="C2"/>
    <property type="match status" value="2"/>
</dbReference>
<keyword evidence="2" id="KW-0472">Membrane</keyword>
<keyword evidence="5" id="KW-1185">Reference proteome</keyword>
<dbReference type="HOGENOM" id="CLU_2032483_0_0_1"/>
<dbReference type="SMART" id="SM00239">
    <property type="entry name" value="C2"/>
    <property type="match status" value="2"/>
</dbReference>
<accession>B3SDG8</accession>
<dbReference type="GeneID" id="6759508"/>
<evidence type="ECO:0000256" key="2">
    <source>
        <dbReference type="SAM" id="Phobius"/>
    </source>
</evidence>
<dbReference type="PANTHER" id="PTHR10024:SF234">
    <property type="entry name" value="SYNAPTOTAGMIN-15-RELATED"/>
    <property type="match status" value="1"/>
</dbReference>
<dbReference type="CTD" id="83849"/>
<dbReference type="STRING" id="10228.B3SDG8"/>
<dbReference type="SUPFAM" id="SSF49562">
    <property type="entry name" value="C2 domain (Calcium/lipid-binding domain, CaLB)"/>
    <property type="match status" value="2"/>
</dbReference>
<proteinExistence type="predicted"/>
<organism evidence="4 5">
    <name type="scientific">Trichoplax adhaerens</name>
    <name type="common">Trichoplax reptans</name>
    <dbReference type="NCBI Taxonomy" id="10228"/>
    <lineage>
        <taxon>Eukaryota</taxon>
        <taxon>Metazoa</taxon>
        <taxon>Placozoa</taxon>
        <taxon>Uniplacotomia</taxon>
        <taxon>Trichoplacea</taxon>
        <taxon>Trichoplacidae</taxon>
        <taxon>Trichoplax</taxon>
    </lineage>
</organism>
<evidence type="ECO:0000313" key="5">
    <source>
        <dbReference type="Proteomes" id="UP000009022"/>
    </source>
</evidence>
<sequence>MPTLPYNYKIIHLLHQYLILVLIWFIFLVTEIVGRIFITAYILLFIISFCKMKDINNFREKGSDTITHITKYDMSILYLLADYRNNDADNEDIEFPPGNIGRIWFSWEYQPSDERLTVDSIKIRNLQNRPGGGVRNPLVKVCALPFERQTNQTVVKKKSNNPRYDESFHFQISQTEFQRSRLRLSIFDNEGRRQYPIGHITCPLLDLDTSSKKTVWKDIEKGLETSYQLGAITFALQFIPPDRVTVTILSAKDLPAHEKLSHQCFLVKATLRYNQKPIKTKKTNIVKKTVDPTFDESFQFKVSKEHIESTANIVIEVLCRSSHSFKADRNVGQVIIGGKDVVRGQALDHWQEIISSPQQSAQKTYSLSPP</sequence>
<dbReference type="InterPro" id="IPR047897">
    <property type="entry name" value="Synaptotagmin-15/17_C2A"/>
</dbReference>
<dbReference type="CDD" id="cd08390">
    <property type="entry name" value="C2A_Synaptotagmin-15-17"/>
    <property type="match status" value="1"/>
</dbReference>
<dbReference type="eggNOG" id="KOG1028">
    <property type="taxonomic scope" value="Eukaryota"/>
</dbReference>
<dbReference type="FunCoup" id="B3SDG8">
    <property type="interactions" value="15"/>
</dbReference>
<dbReference type="GO" id="GO:0000149">
    <property type="term" value="F:SNARE binding"/>
    <property type="evidence" value="ECO:0000318"/>
    <property type="project" value="GO_Central"/>
</dbReference>
<dbReference type="InParanoid" id="B3SDG8"/>
<feature type="domain" description="C2" evidence="3">
    <location>
        <begin position="228"/>
        <end position="351"/>
    </location>
</feature>
<feature type="domain" description="C2" evidence="3">
    <location>
        <begin position="99"/>
        <end position="217"/>
    </location>
</feature>
<keyword evidence="2" id="KW-0812">Transmembrane</keyword>
<gene>
    <name evidence="4" type="primary">Syt15</name>
    <name evidence="4" type="ORF">TRIADDRAFT_66394</name>
</gene>
<name>B3SDG8_TRIAD</name>
<dbReference type="InterPro" id="IPR035892">
    <property type="entry name" value="C2_domain_sf"/>
</dbReference>
<evidence type="ECO:0000259" key="3">
    <source>
        <dbReference type="PROSITE" id="PS50004"/>
    </source>
</evidence>